<protein>
    <submittedName>
        <fullName evidence="2">Uncharacterized protein</fullName>
    </submittedName>
</protein>
<feature type="compositionally biased region" description="Pro residues" evidence="1">
    <location>
        <begin position="137"/>
        <end position="155"/>
    </location>
</feature>
<accession>A0A061H5V0</accession>
<feature type="compositionally biased region" description="Basic residues" evidence="1">
    <location>
        <begin position="104"/>
        <end position="124"/>
    </location>
</feature>
<dbReference type="RefSeq" id="XP_007880645.1">
    <property type="nucleotide sequence ID" value="XM_007882454.1"/>
</dbReference>
<name>A0A061H5V0_9BASI</name>
<dbReference type="KEGG" id="pfp:PFL1_04924"/>
<feature type="compositionally biased region" description="Low complexity" evidence="1">
    <location>
        <begin position="125"/>
        <end position="136"/>
    </location>
</feature>
<evidence type="ECO:0000313" key="3">
    <source>
        <dbReference type="Proteomes" id="UP000053664"/>
    </source>
</evidence>
<evidence type="ECO:0000256" key="1">
    <source>
        <dbReference type="SAM" id="MobiDB-lite"/>
    </source>
</evidence>
<dbReference type="Proteomes" id="UP000053664">
    <property type="component" value="Unassembled WGS sequence"/>
</dbReference>
<feature type="compositionally biased region" description="Basic residues" evidence="1">
    <location>
        <begin position="212"/>
        <end position="221"/>
    </location>
</feature>
<dbReference type="GeneID" id="19319024"/>
<evidence type="ECO:0000313" key="2">
    <source>
        <dbReference type="EMBL" id="EPQ27385.1"/>
    </source>
</evidence>
<sequence length="325" mass="35235">MERNRQGSDGDAVLEQARHRPPQPPVCAAAAPPRPARQAALKRRAARGQAERPHQRRARPLSHLGRAAHSQVDGVAGAHAAADAPAAQHRAHPGLVDARLLPHGGRRLPRQPRRPPRLGRRTKRLLALGLPLLGPLRRPPAPPPRRGQPPPPPPRKGPRTQQGPPHPRRCSPRRTVGNGNGIGSIVVVGDHGGRGGKGQPATGHHDADVGRARRPQGRHPQRALGQPRLPTPHAALVLPSRPVWRRLGGLVWHHRRRVGTALWLEKLESATCTPHQLDSHPASAPRPVCRSLGQVDARQGEGNRWPAHDNRYACQPAERCASPIS</sequence>
<reference evidence="2 3" key="1">
    <citation type="journal article" date="2013" name="Plant Cell">
        <title>The transition from a phytopathogenic smut ancestor to an anamorphic biocontrol agent deciphered by comparative whole-genome analysis.</title>
        <authorList>
            <person name="Lefebvre F."/>
            <person name="Joly D.L."/>
            <person name="Labbe C."/>
            <person name="Teichmann B."/>
            <person name="Linning R."/>
            <person name="Belzile F."/>
            <person name="Bakkeren G."/>
            <person name="Belanger R.R."/>
        </authorList>
    </citation>
    <scope>NUCLEOTIDE SEQUENCE [LARGE SCALE GENOMIC DNA]</scope>
    <source>
        <strain evidence="2 3">PF-1</strain>
    </source>
</reference>
<feature type="compositionally biased region" description="Low complexity" evidence="1">
    <location>
        <begin position="26"/>
        <end position="39"/>
    </location>
</feature>
<feature type="compositionally biased region" description="Low complexity" evidence="1">
    <location>
        <begin position="71"/>
        <end position="88"/>
    </location>
</feature>
<dbReference type="AlphaFoldDB" id="A0A061H5V0"/>
<dbReference type="HOGENOM" id="CLU_855627_0_0_1"/>
<dbReference type="EMBL" id="KE361639">
    <property type="protein sequence ID" value="EPQ27385.1"/>
    <property type="molecule type" value="Genomic_DNA"/>
</dbReference>
<feature type="region of interest" description="Disordered" evidence="1">
    <location>
        <begin position="1"/>
        <end position="233"/>
    </location>
</feature>
<proteinExistence type="predicted"/>
<gene>
    <name evidence="2" type="ORF">PFL1_04924</name>
</gene>
<organism evidence="2 3">
    <name type="scientific">Pseudozyma flocculosa PF-1</name>
    <dbReference type="NCBI Taxonomy" id="1277687"/>
    <lineage>
        <taxon>Eukaryota</taxon>
        <taxon>Fungi</taxon>
        <taxon>Dikarya</taxon>
        <taxon>Basidiomycota</taxon>
        <taxon>Ustilaginomycotina</taxon>
        <taxon>Ustilaginomycetes</taxon>
        <taxon>Ustilaginales</taxon>
        <taxon>Ustilaginaceae</taxon>
        <taxon>Pseudozyma</taxon>
    </lineage>
</organism>